<reference evidence="6 7" key="1">
    <citation type="journal article" date="2009" name="Stand. Genomic Sci.">
        <title>Complete genome sequence of Catenulispora acidiphila type strain (ID 139908).</title>
        <authorList>
            <person name="Copeland A."/>
            <person name="Lapidus A."/>
            <person name="Glavina Del Rio T."/>
            <person name="Nolan M."/>
            <person name="Lucas S."/>
            <person name="Chen F."/>
            <person name="Tice H."/>
            <person name="Cheng J.F."/>
            <person name="Bruce D."/>
            <person name="Goodwin L."/>
            <person name="Pitluck S."/>
            <person name="Mikhailova N."/>
            <person name="Pati A."/>
            <person name="Ivanova N."/>
            <person name="Mavromatis K."/>
            <person name="Chen A."/>
            <person name="Palaniappan K."/>
            <person name="Chain P."/>
            <person name="Land M."/>
            <person name="Hauser L."/>
            <person name="Chang Y.J."/>
            <person name="Jeffries C.D."/>
            <person name="Chertkov O."/>
            <person name="Brettin T."/>
            <person name="Detter J.C."/>
            <person name="Han C."/>
            <person name="Ali Z."/>
            <person name="Tindall B.J."/>
            <person name="Goker M."/>
            <person name="Bristow J."/>
            <person name="Eisen J.A."/>
            <person name="Markowitz V."/>
            <person name="Hugenholtz P."/>
            <person name="Kyrpides N.C."/>
            <person name="Klenk H.P."/>
        </authorList>
    </citation>
    <scope>NUCLEOTIDE SEQUENCE [LARGE SCALE GENOMIC DNA]</scope>
    <source>
        <strain evidence="7">DSM 44928 / JCM 14897 / NBRC 102108 / NRRL B-24433 / ID139908</strain>
    </source>
</reference>
<evidence type="ECO:0000259" key="5">
    <source>
        <dbReference type="PROSITE" id="PS50977"/>
    </source>
</evidence>
<dbReference type="KEGG" id="cai:Caci_5284"/>
<dbReference type="eggNOG" id="COG1309">
    <property type="taxonomic scope" value="Bacteria"/>
</dbReference>
<dbReference type="Gene3D" id="1.10.10.60">
    <property type="entry name" value="Homeodomain-like"/>
    <property type="match status" value="1"/>
</dbReference>
<proteinExistence type="predicted"/>
<dbReference type="AlphaFoldDB" id="C7Q7X6"/>
<feature type="DNA-binding region" description="H-T-H motif" evidence="4">
    <location>
        <begin position="51"/>
        <end position="70"/>
    </location>
</feature>
<evidence type="ECO:0000256" key="1">
    <source>
        <dbReference type="ARBA" id="ARBA00023015"/>
    </source>
</evidence>
<sequence length="217" mass="23216">MSDGHIGYPDGMNSEDLTALPLRERKKALTRQAILDAAGRLFEQRGFDEVTVKEIADAANVSVKTLFVYFRSKEDLAFADTGLIDAILAALRATGPDSATTRPAEAVAAVLIDLLHRDDQDPVEGIEGFHRGYTASETLQGGLARVWAGYEDQVTAVLAERAGTAPTPALRLQAIALIGLVRTLTAPETRAMIAGMDGRQARAALTDWLQQAAATLT</sequence>
<dbReference type="InParanoid" id="C7Q7X6"/>
<dbReference type="GO" id="GO:0003700">
    <property type="term" value="F:DNA-binding transcription factor activity"/>
    <property type="evidence" value="ECO:0007669"/>
    <property type="project" value="TreeGrafter"/>
</dbReference>
<protein>
    <submittedName>
        <fullName evidence="6">Transcriptional regulator, TetR family</fullName>
    </submittedName>
</protein>
<dbReference type="Gene3D" id="1.10.357.10">
    <property type="entry name" value="Tetracycline Repressor, domain 2"/>
    <property type="match status" value="1"/>
</dbReference>
<dbReference type="InterPro" id="IPR001647">
    <property type="entry name" value="HTH_TetR"/>
</dbReference>
<dbReference type="EMBL" id="CP001700">
    <property type="protein sequence ID" value="ACU74143.1"/>
    <property type="molecule type" value="Genomic_DNA"/>
</dbReference>
<keyword evidence="2 4" id="KW-0238">DNA-binding</keyword>
<evidence type="ECO:0000256" key="4">
    <source>
        <dbReference type="PROSITE-ProRule" id="PRU00335"/>
    </source>
</evidence>
<name>C7Q7X6_CATAD</name>
<accession>C7Q7X6</accession>
<dbReference type="Proteomes" id="UP000000851">
    <property type="component" value="Chromosome"/>
</dbReference>
<evidence type="ECO:0000313" key="7">
    <source>
        <dbReference type="Proteomes" id="UP000000851"/>
    </source>
</evidence>
<keyword evidence="1" id="KW-0805">Transcription regulation</keyword>
<dbReference type="HOGENOM" id="CLU_069356_2_0_11"/>
<organism evidence="6 7">
    <name type="scientific">Catenulispora acidiphila (strain DSM 44928 / JCM 14897 / NBRC 102108 / NRRL B-24433 / ID139908)</name>
    <dbReference type="NCBI Taxonomy" id="479433"/>
    <lineage>
        <taxon>Bacteria</taxon>
        <taxon>Bacillati</taxon>
        <taxon>Actinomycetota</taxon>
        <taxon>Actinomycetes</taxon>
        <taxon>Catenulisporales</taxon>
        <taxon>Catenulisporaceae</taxon>
        <taxon>Catenulispora</taxon>
    </lineage>
</organism>
<dbReference type="InterPro" id="IPR009057">
    <property type="entry name" value="Homeodomain-like_sf"/>
</dbReference>
<feature type="domain" description="HTH tetR-type" evidence="5">
    <location>
        <begin position="28"/>
        <end position="88"/>
    </location>
</feature>
<dbReference type="Pfam" id="PF00440">
    <property type="entry name" value="TetR_N"/>
    <property type="match status" value="1"/>
</dbReference>
<evidence type="ECO:0000313" key="6">
    <source>
        <dbReference type="EMBL" id="ACU74143.1"/>
    </source>
</evidence>
<dbReference type="InterPro" id="IPR050109">
    <property type="entry name" value="HTH-type_TetR-like_transc_reg"/>
</dbReference>
<evidence type="ECO:0000256" key="3">
    <source>
        <dbReference type="ARBA" id="ARBA00023163"/>
    </source>
</evidence>
<dbReference type="PROSITE" id="PS50977">
    <property type="entry name" value="HTH_TETR_2"/>
    <property type="match status" value="1"/>
</dbReference>
<evidence type="ECO:0000256" key="2">
    <source>
        <dbReference type="ARBA" id="ARBA00023125"/>
    </source>
</evidence>
<gene>
    <name evidence="6" type="ordered locus">Caci_5284</name>
</gene>
<dbReference type="PRINTS" id="PR00455">
    <property type="entry name" value="HTHTETR"/>
</dbReference>
<keyword evidence="3" id="KW-0804">Transcription</keyword>
<dbReference type="PANTHER" id="PTHR30055:SF234">
    <property type="entry name" value="HTH-TYPE TRANSCRIPTIONAL REGULATOR BETI"/>
    <property type="match status" value="1"/>
</dbReference>
<dbReference type="PANTHER" id="PTHR30055">
    <property type="entry name" value="HTH-TYPE TRANSCRIPTIONAL REGULATOR RUTR"/>
    <property type="match status" value="1"/>
</dbReference>
<keyword evidence="7" id="KW-1185">Reference proteome</keyword>
<dbReference type="STRING" id="479433.Caci_5284"/>
<dbReference type="GO" id="GO:0000976">
    <property type="term" value="F:transcription cis-regulatory region binding"/>
    <property type="evidence" value="ECO:0007669"/>
    <property type="project" value="TreeGrafter"/>
</dbReference>
<dbReference type="SUPFAM" id="SSF46689">
    <property type="entry name" value="Homeodomain-like"/>
    <property type="match status" value="1"/>
</dbReference>